<dbReference type="Proteomes" id="UP000298663">
    <property type="component" value="Unassembled WGS sequence"/>
</dbReference>
<gene>
    <name evidence="2" type="ORF">L596_001079</name>
</gene>
<reference evidence="2 3" key="2">
    <citation type="journal article" date="2019" name="G3 (Bethesda)">
        <title>Hybrid Assembly of the Genome of the Entomopathogenic Nematode Steinernema carpocapsae Identifies the X-Chromosome.</title>
        <authorList>
            <person name="Serra L."/>
            <person name="Macchietto M."/>
            <person name="Macias-Munoz A."/>
            <person name="McGill C.J."/>
            <person name="Rodriguez I.M."/>
            <person name="Rodriguez B."/>
            <person name="Murad R."/>
            <person name="Mortazavi A."/>
        </authorList>
    </citation>
    <scope>NUCLEOTIDE SEQUENCE [LARGE SCALE GENOMIC DNA]</scope>
    <source>
        <strain evidence="2 3">ALL</strain>
    </source>
</reference>
<feature type="signal peptide" evidence="1">
    <location>
        <begin position="1"/>
        <end position="32"/>
    </location>
</feature>
<dbReference type="EMBL" id="AZBU02000001">
    <property type="protein sequence ID" value="TMS33320.1"/>
    <property type="molecule type" value="Genomic_DNA"/>
</dbReference>
<dbReference type="AlphaFoldDB" id="A0A4U8UJX5"/>
<evidence type="ECO:0000313" key="2">
    <source>
        <dbReference type="EMBL" id="TMS33320.1"/>
    </source>
</evidence>
<feature type="chain" id="PRO_5020354779" evidence="1">
    <location>
        <begin position="33"/>
        <end position="83"/>
    </location>
</feature>
<protein>
    <submittedName>
        <fullName evidence="2">Uncharacterized protein</fullName>
    </submittedName>
</protein>
<dbReference type="PROSITE" id="PS51257">
    <property type="entry name" value="PROKAR_LIPOPROTEIN"/>
    <property type="match status" value="1"/>
</dbReference>
<evidence type="ECO:0000313" key="3">
    <source>
        <dbReference type="Proteomes" id="UP000298663"/>
    </source>
</evidence>
<sequence length="83" mass="8926">MSALRALYFTLVGNNCLFLSALFLFLSCSVLAQVQKEGNAAFIRIGANLCLSGIYPSHHSSPELNTCTHNVQSTLLVADAHSN</sequence>
<accession>A0A4U8UJX5</accession>
<reference evidence="2 3" key="1">
    <citation type="journal article" date="2015" name="Genome Biol.">
        <title>Comparative genomics of Steinernema reveals deeply conserved gene regulatory networks.</title>
        <authorList>
            <person name="Dillman A.R."/>
            <person name="Macchietto M."/>
            <person name="Porter C.F."/>
            <person name="Rogers A."/>
            <person name="Williams B."/>
            <person name="Antoshechkin I."/>
            <person name="Lee M.M."/>
            <person name="Goodwin Z."/>
            <person name="Lu X."/>
            <person name="Lewis E.E."/>
            <person name="Goodrich-Blair H."/>
            <person name="Stock S.P."/>
            <person name="Adams B.J."/>
            <person name="Sternberg P.W."/>
            <person name="Mortazavi A."/>
        </authorList>
    </citation>
    <scope>NUCLEOTIDE SEQUENCE [LARGE SCALE GENOMIC DNA]</scope>
    <source>
        <strain evidence="2 3">ALL</strain>
    </source>
</reference>
<evidence type="ECO:0000256" key="1">
    <source>
        <dbReference type="SAM" id="SignalP"/>
    </source>
</evidence>
<name>A0A4U8UJX5_STECR</name>
<keyword evidence="3" id="KW-1185">Reference proteome</keyword>
<proteinExistence type="predicted"/>
<comment type="caution">
    <text evidence="2">The sequence shown here is derived from an EMBL/GenBank/DDBJ whole genome shotgun (WGS) entry which is preliminary data.</text>
</comment>
<organism evidence="2 3">
    <name type="scientific">Steinernema carpocapsae</name>
    <name type="common">Entomopathogenic nematode</name>
    <dbReference type="NCBI Taxonomy" id="34508"/>
    <lineage>
        <taxon>Eukaryota</taxon>
        <taxon>Metazoa</taxon>
        <taxon>Ecdysozoa</taxon>
        <taxon>Nematoda</taxon>
        <taxon>Chromadorea</taxon>
        <taxon>Rhabditida</taxon>
        <taxon>Tylenchina</taxon>
        <taxon>Panagrolaimomorpha</taxon>
        <taxon>Strongyloidoidea</taxon>
        <taxon>Steinernematidae</taxon>
        <taxon>Steinernema</taxon>
    </lineage>
</organism>
<keyword evidence="1" id="KW-0732">Signal</keyword>